<dbReference type="CDD" id="cd04486">
    <property type="entry name" value="YhcR_OBF_like"/>
    <property type="match status" value="1"/>
</dbReference>
<name>A0A432ZJ06_9GAMM</name>
<sequence length="583" mass="63964">MKQLTLIASAILFSAGVTAQSCENNAQLVAIHDVQGAAESSPMEGKQATVSGIVTANWSNKNQLSGFFIQSPTDHVDDDPLTSQGLFVATQNISHKAEVGTQVRVTGTVSEINGLTQLTNPSAIYDCGPAEQQPSTITVSLPFDSRAQAEALEGMQVIVEGDEPLTISGHYQFPRHGYFDVSAGRLWTPTQVAKPGSAANARRASNRLNRLQVDDNSNQQPDVLPHQSLFHGPQNSLRSGARLKPISGILSQYNDIYRLQPTVDLQLAERSKITPIYPKRTEHLRVASFNVLNYFNGDGKGGGFPTERGAHSPEQLKRQQQKIIAALVALDADVLGLMEVENDGFSQYSAITQLTKALNQAQSKTYAIAQPRSERVGSDQISVAIIYNSERLTPGSHAKTLVQGPFTWGSRVPLAQVFVDKNNDKTFTAVVNHFKSKGSCPDSGSNANQHDGQACWNSLRLESAESLLSWVANEQFPAPVLLGDFNAYYHEDPIQYMTSNGYKNVSSEHDYSYVYDSQAGALDHILVADELVPSIDLVQHINFNADEPGFYDYRDKTYYQPGPYRSSDHDPLVVDFDWRESGK</sequence>
<dbReference type="InterPro" id="IPR036691">
    <property type="entry name" value="Endo/exonu/phosph_ase_sf"/>
</dbReference>
<evidence type="ECO:0000313" key="4">
    <source>
        <dbReference type="Proteomes" id="UP000287908"/>
    </source>
</evidence>
<dbReference type="PANTHER" id="PTHR42834:SF1">
    <property type="entry name" value="ENDONUCLEASE_EXONUCLEASE_PHOSPHATASE FAMILY PROTEIN (AFU_ORTHOLOGUE AFUA_3G09210)"/>
    <property type="match status" value="1"/>
</dbReference>
<dbReference type="NCBIfam" id="NF033681">
    <property type="entry name" value="ExeM_NucH_DNase"/>
    <property type="match status" value="1"/>
</dbReference>
<dbReference type="PANTHER" id="PTHR42834">
    <property type="entry name" value="ENDONUCLEASE/EXONUCLEASE/PHOSPHATASE FAMILY PROTEIN (AFU_ORTHOLOGUE AFUA_3G09210)"/>
    <property type="match status" value="1"/>
</dbReference>
<dbReference type="InterPro" id="IPR047971">
    <property type="entry name" value="ExeM-like"/>
</dbReference>
<dbReference type="SUPFAM" id="SSF56219">
    <property type="entry name" value="DNase I-like"/>
    <property type="match status" value="1"/>
</dbReference>
<organism evidence="3 4">
    <name type="scientific">Idiomarina seosinensis</name>
    <dbReference type="NCBI Taxonomy" id="281739"/>
    <lineage>
        <taxon>Bacteria</taxon>
        <taxon>Pseudomonadati</taxon>
        <taxon>Pseudomonadota</taxon>
        <taxon>Gammaproteobacteria</taxon>
        <taxon>Alteromonadales</taxon>
        <taxon>Idiomarinaceae</taxon>
        <taxon>Idiomarina</taxon>
    </lineage>
</organism>
<dbReference type="GO" id="GO:0003824">
    <property type="term" value="F:catalytic activity"/>
    <property type="evidence" value="ECO:0007669"/>
    <property type="project" value="InterPro"/>
</dbReference>
<comment type="caution">
    <text evidence="3">The sequence shown here is derived from an EMBL/GenBank/DDBJ whole genome shotgun (WGS) entry which is preliminary data.</text>
</comment>
<evidence type="ECO:0000256" key="1">
    <source>
        <dbReference type="SAM" id="SignalP"/>
    </source>
</evidence>
<feature type="domain" description="Endonuclease/exonuclease/phosphatase" evidence="2">
    <location>
        <begin position="288"/>
        <end position="569"/>
    </location>
</feature>
<dbReference type="Gene3D" id="3.60.10.10">
    <property type="entry name" value="Endonuclease/exonuclease/phosphatase"/>
    <property type="match status" value="1"/>
</dbReference>
<evidence type="ECO:0000259" key="2">
    <source>
        <dbReference type="Pfam" id="PF03372"/>
    </source>
</evidence>
<dbReference type="EMBL" id="PIQF01000001">
    <property type="protein sequence ID" value="RUO77810.1"/>
    <property type="molecule type" value="Genomic_DNA"/>
</dbReference>
<evidence type="ECO:0000313" key="3">
    <source>
        <dbReference type="EMBL" id="RUO77810.1"/>
    </source>
</evidence>
<dbReference type="InterPro" id="IPR005135">
    <property type="entry name" value="Endo/exonuclease/phosphatase"/>
</dbReference>
<dbReference type="Pfam" id="PF03372">
    <property type="entry name" value="Exo_endo_phos"/>
    <property type="match status" value="1"/>
</dbReference>
<dbReference type="PROSITE" id="PS51257">
    <property type="entry name" value="PROKAR_LIPOPROTEIN"/>
    <property type="match status" value="1"/>
</dbReference>
<gene>
    <name evidence="3" type="ORF">CWI81_04840</name>
</gene>
<accession>A0A432ZJ06</accession>
<dbReference type="AlphaFoldDB" id="A0A432ZJ06"/>
<keyword evidence="4" id="KW-1185">Reference proteome</keyword>
<dbReference type="RefSeq" id="WP_126784120.1">
    <property type="nucleotide sequence ID" value="NZ_PIQF01000001.1"/>
</dbReference>
<reference evidence="3 4" key="1">
    <citation type="journal article" date="2011" name="Front. Microbiol.">
        <title>Genomic signatures of strain selection and enhancement in Bacillus atrophaeus var. globigii, a historical biowarfare simulant.</title>
        <authorList>
            <person name="Gibbons H.S."/>
            <person name="Broomall S.M."/>
            <person name="McNew L.A."/>
            <person name="Daligault H."/>
            <person name="Chapman C."/>
            <person name="Bruce D."/>
            <person name="Karavis M."/>
            <person name="Krepps M."/>
            <person name="McGregor P.A."/>
            <person name="Hong C."/>
            <person name="Park K.H."/>
            <person name="Akmal A."/>
            <person name="Feldman A."/>
            <person name="Lin J.S."/>
            <person name="Chang W.E."/>
            <person name="Higgs B.W."/>
            <person name="Demirev P."/>
            <person name="Lindquist J."/>
            <person name="Liem A."/>
            <person name="Fochler E."/>
            <person name="Read T.D."/>
            <person name="Tapia R."/>
            <person name="Johnson S."/>
            <person name="Bishop-Lilly K.A."/>
            <person name="Detter C."/>
            <person name="Han C."/>
            <person name="Sozhamannan S."/>
            <person name="Rosenzweig C.N."/>
            <person name="Skowronski E.W."/>
        </authorList>
    </citation>
    <scope>NUCLEOTIDE SEQUENCE [LARGE SCALE GENOMIC DNA]</scope>
    <source>
        <strain evidence="3 4">CL-SP19</strain>
    </source>
</reference>
<proteinExistence type="predicted"/>
<keyword evidence="1" id="KW-0732">Signal</keyword>
<feature type="signal peptide" evidence="1">
    <location>
        <begin position="1"/>
        <end position="19"/>
    </location>
</feature>
<dbReference type="CDD" id="cd10283">
    <property type="entry name" value="MnuA_DNase1-like"/>
    <property type="match status" value="1"/>
</dbReference>
<protein>
    <submittedName>
        <fullName evidence="3">Nuclease</fullName>
    </submittedName>
</protein>
<dbReference type="OrthoDB" id="9800417at2"/>
<feature type="chain" id="PRO_5019558824" evidence="1">
    <location>
        <begin position="20"/>
        <end position="583"/>
    </location>
</feature>
<dbReference type="Proteomes" id="UP000287908">
    <property type="component" value="Unassembled WGS sequence"/>
</dbReference>